<dbReference type="NCBIfam" id="TIGR01615">
    <property type="entry name" value="A_thal_3542"/>
    <property type="match status" value="1"/>
</dbReference>
<dbReference type="OrthoDB" id="548115at2759"/>
<evidence type="ECO:0000313" key="3">
    <source>
        <dbReference type="Proteomes" id="UP000030689"/>
    </source>
</evidence>
<accession>V4LBE7</accession>
<dbReference type="eggNOG" id="ENOG502QTYV">
    <property type="taxonomic scope" value="Eukaryota"/>
</dbReference>
<dbReference type="Proteomes" id="UP000030689">
    <property type="component" value="Unassembled WGS sequence"/>
</dbReference>
<protein>
    <recommendedName>
        <fullName evidence="4">Plant-specific domain TIGR01615 family protein</fullName>
    </recommendedName>
</protein>
<dbReference type="PANTHER" id="PTHR31579:SF93">
    <property type="entry name" value="IMPORT ATP-BINDING PROTEIN, PUTATIVE (DUF506)-RELATED"/>
    <property type="match status" value="1"/>
</dbReference>
<evidence type="ECO:0008006" key="4">
    <source>
        <dbReference type="Google" id="ProtNLM"/>
    </source>
</evidence>
<dbReference type="Pfam" id="PF04720">
    <property type="entry name" value="PDDEXK_6"/>
    <property type="match status" value="1"/>
</dbReference>
<dbReference type="EMBL" id="KI517609">
    <property type="protein sequence ID" value="ESQ37078.1"/>
    <property type="molecule type" value="Genomic_DNA"/>
</dbReference>
<keyword evidence="3" id="KW-1185">Reference proteome</keyword>
<dbReference type="STRING" id="72664.V4LBE7"/>
<name>V4LBE7_EUTSA</name>
<feature type="region of interest" description="Disordered" evidence="1">
    <location>
        <begin position="50"/>
        <end position="72"/>
    </location>
</feature>
<evidence type="ECO:0000313" key="2">
    <source>
        <dbReference type="EMBL" id="ESQ37078.1"/>
    </source>
</evidence>
<dbReference type="PANTHER" id="PTHR31579">
    <property type="entry name" value="OS03G0796600 PROTEIN"/>
    <property type="match status" value="1"/>
</dbReference>
<dbReference type="OMA" id="QPWAMAS"/>
<proteinExistence type="predicted"/>
<reference evidence="2 3" key="1">
    <citation type="journal article" date="2013" name="Front. Plant Sci.">
        <title>The Reference Genome of the Halophytic Plant Eutrema salsugineum.</title>
        <authorList>
            <person name="Yang R."/>
            <person name="Jarvis D.E."/>
            <person name="Chen H."/>
            <person name="Beilstein M.A."/>
            <person name="Grimwood J."/>
            <person name="Jenkins J."/>
            <person name="Shu S."/>
            <person name="Prochnik S."/>
            <person name="Xin M."/>
            <person name="Ma C."/>
            <person name="Schmutz J."/>
            <person name="Wing R.A."/>
            <person name="Mitchell-Olds T."/>
            <person name="Schumaker K.S."/>
            <person name="Wang X."/>
        </authorList>
    </citation>
    <scope>NUCLEOTIDE SEQUENCE [LARGE SCALE GENOMIC DNA]</scope>
</reference>
<evidence type="ECO:0000256" key="1">
    <source>
        <dbReference type="SAM" id="MobiDB-lite"/>
    </source>
</evidence>
<dbReference type="AlphaFoldDB" id="V4LBE7"/>
<sequence>MAIFSRTKRVTDPLEEDAKARIFHHHQSCTIPDQDSPPLSELVHSFLEEDGSPEDTSLQTSHNSDTDENSECSDEEIVRMAVSFSDSDPYRNLLLAHVLRTVEAYSGLRSRKNSVFVDKVASFLQELGHDAAVCVSKWNSSAKLNSGSYEFIDVVYKPADDRTAVAVRYVVDLDFASKFEIARPTRQYTRVFQLLPRVFVGREESLRTVVRESCEAARRSLKSCGLSVPPWRRSSYLQQKWFGPYKRRVGSSLGVTAFSKDAVSCRSMGFDDAVNARLFIRT</sequence>
<dbReference type="Gramene" id="ESQ37078">
    <property type="protein sequence ID" value="ESQ37078"/>
    <property type="gene ID" value="EUTSA_v10002988mg"/>
</dbReference>
<organism evidence="2 3">
    <name type="scientific">Eutrema salsugineum</name>
    <name type="common">Saltwater cress</name>
    <name type="synonym">Sisymbrium salsugineum</name>
    <dbReference type="NCBI Taxonomy" id="72664"/>
    <lineage>
        <taxon>Eukaryota</taxon>
        <taxon>Viridiplantae</taxon>
        <taxon>Streptophyta</taxon>
        <taxon>Embryophyta</taxon>
        <taxon>Tracheophyta</taxon>
        <taxon>Spermatophyta</taxon>
        <taxon>Magnoliopsida</taxon>
        <taxon>eudicotyledons</taxon>
        <taxon>Gunneridae</taxon>
        <taxon>Pentapetalae</taxon>
        <taxon>rosids</taxon>
        <taxon>malvids</taxon>
        <taxon>Brassicales</taxon>
        <taxon>Brassicaceae</taxon>
        <taxon>Eutremeae</taxon>
        <taxon>Eutrema</taxon>
    </lineage>
</organism>
<dbReference type="InterPro" id="IPR006502">
    <property type="entry name" value="PDDEXK-like"/>
</dbReference>
<gene>
    <name evidence="2" type="ORF">EUTSA_v10002988mg</name>
</gene>
<dbReference type="KEGG" id="eus:EUTSA_v10002988mg"/>
<feature type="compositionally biased region" description="Polar residues" evidence="1">
    <location>
        <begin position="54"/>
        <end position="63"/>
    </location>
</feature>